<dbReference type="SUPFAM" id="SSF52047">
    <property type="entry name" value="RNI-like"/>
    <property type="match status" value="1"/>
</dbReference>
<dbReference type="EMBL" id="KE561162">
    <property type="protein sequence ID" value="EPZ32286.1"/>
    <property type="molecule type" value="Genomic_DNA"/>
</dbReference>
<sequence>MSITCHSRLMTFPWEVDAIIFDFLSTKERFKRLKRYPYKTKYKDLFKIISKCGIYMAQEDPKSKVEFKLDGTKTDISCFDGTDPGLVSFFLRAFKLNVEVHYEKIQDYVTKSHVIRKYGFDGSLRLTINDENILPFLENNQTLVGISKLFVDIKAKQITQRMLDSIAKVLQLSSSVKHFVMGNAEIPGEINNFMFNCLLDSFKNLESLKMIFFELKLHQVEYLANNILPLGNLKTLDISISYKDGFWINGKNIMQILADNLKNIEDLRVDCLGKAEDLEMIYFFEKIAQSNVKRLAIHGFFNFSREQALTISQSYGNLRELRLQLYYANIRRIGTFIKHMNQYNIETLEIPIEHTEIKVSWHWIATHTKNVKQLIIVNAHITIQDMHLFLSNVSPTLEFLDLLQTTFAIEKITHFTSLLLKTNIKYLKLPTLNDEVLRKLKDHFIIA</sequence>
<dbReference type="Proteomes" id="UP000030755">
    <property type="component" value="Unassembled WGS sequence"/>
</dbReference>
<dbReference type="HOGENOM" id="CLU_664216_0_0_1"/>
<name>A0A075APY3_ROZAC</name>
<dbReference type="AlphaFoldDB" id="A0A075APY3"/>
<reference evidence="1 2" key="1">
    <citation type="journal article" date="2013" name="Curr. Biol.">
        <title>Shared signatures of parasitism and phylogenomics unite Cryptomycota and microsporidia.</title>
        <authorList>
            <person name="James T.Y."/>
            <person name="Pelin A."/>
            <person name="Bonen L."/>
            <person name="Ahrendt S."/>
            <person name="Sain D."/>
            <person name="Corradi N."/>
            <person name="Stajich J.E."/>
        </authorList>
    </citation>
    <scope>NUCLEOTIDE SEQUENCE [LARGE SCALE GENOMIC DNA]</scope>
    <source>
        <strain evidence="1 2">CSF55</strain>
    </source>
</reference>
<dbReference type="InterPro" id="IPR032675">
    <property type="entry name" value="LRR_dom_sf"/>
</dbReference>
<keyword evidence="2" id="KW-1185">Reference proteome</keyword>
<proteinExistence type="predicted"/>
<evidence type="ECO:0000313" key="2">
    <source>
        <dbReference type="Proteomes" id="UP000030755"/>
    </source>
</evidence>
<dbReference type="Gene3D" id="3.80.10.10">
    <property type="entry name" value="Ribonuclease Inhibitor"/>
    <property type="match status" value="1"/>
</dbReference>
<protein>
    <recommendedName>
        <fullName evidence="3">F-box domain-containing protein</fullName>
    </recommendedName>
</protein>
<evidence type="ECO:0008006" key="3">
    <source>
        <dbReference type="Google" id="ProtNLM"/>
    </source>
</evidence>
<accession>A0A075APY3</accession>
<gene>
    <name evidence="1" type="ORF">O9G_003430</name>
</gene>
<evidence type="ECO:0000313" key="1">
    <source>
        <dbReference type="EMBL" id="EPZ32286.1"/>
    </source>
</evidence>
<organism evidence="1 2">
    <name type="scientific">Rozella allomycis (strain CSF55)</name>
    <dbReference type="NCBI Taxonomy" id="988480"/>
    <lineage>
        <taxon>Eukaryota</taxon>
        <taxon>Fungi</taxon>
        <taxon>Fungi incertae sedis</taxon>
        <taxon>Cryptomycota</taxon>
        <taxon>Cryptomycota incertae sedis</taxon>
        <taxon>Rozella</taxon>
    </lineage>
</organism>